<dbReference type="InterPro" id="IPR011250">
    <property type="entry name" value="OMP/PagP_B-barrel"/>
</dbReference>
<protein>
    <recommendedName>
        <fullName evidence="3">Outer membrane protein beta-barrel domain-containing protein</fullName>
    </recommendedName>
</protein>
<evidence type="ECO:0000259" key="3">
    <source>
        <dbReference type="Pfam" id="PF13505"/>
    </source>
</evidence>
<dbReference type="Pfam" id="PF13505">
    <property type="entry name" value="OMP_b-brl"/>
    <property type="match status" value="1"/>
</dbReference>
<dbReference type="SUPFAM" id="SSF56925">
    <property type="entry name" value="OMPA-like"/>
    <property type="match status" value="1"/>
</dbReference>
<evidence type="ECO:0000256" key="2">
    <source>
        <dbReference type="SAM" id="SignalP"/>
    </source>
</evidence>
<proteinExistence type="predicted"/>
<keyword evidence="1 2" id="KW-0732">Signal</keyword>
<dbReference type="EMBL" id="QOCE01000038">
    <property type="protein sequence ID" value="RBW52810.1"/>
    <property type="molecule type" value="Genomic_DNA"/>
</dbReference>
<dbReference type="OrthoDB" id="268975at2"/>
<dbReference type="Gene3D" id="2.40.160.20">
    <property type="match status" value="1"/>
</dbReference>
<dbReference type="AlphaFoldDB" id="A0A366WS85"/>
<feature type="domain" description="Outer membrane protein beta-barrel" evidence="3">
    <location>
        <begin position="8"/>
        <end position="175"/>
    </location>
</feature>
<evidence type="ECO:0000313" key="4">
    <source>
        <dbReference type="EMBL" id="RBW52810.1"/>
    </source>
</evidence>
<name>A0A366WS85_9RHOB</name>
<organism evidence="4 5">
    <name type="scientific">Phaeobacter gallaeciensis</name>
    <dbReference type="NCBI Taxonomy" id="60890"/>
    <lineage>
        <taxon>Bacteria</taxon>
        <taxon>Pseudomonadati</taxon>
        <taxon>Pseudomonadota</taxon>
        <taxon>Alphaproteobacteria</taxon>
        <taxon>Rhodobacterales</taxon>
        <taxon>Roseobacteraceae</taxon>
        <taxon>Phaeobacter</taxon>
    </lineage>
</organism>
<evidence type="ECO:0000256" key="1">
    <source>
        <dbReference type="ARBA" id="ARBA00022729"/>
    </source>
</evidence>
<feature type="chain" id="PRO_5016842358" description="Outer membrane protein beta-barrel domain-containing protein" evidence="2">
    <location>
        <begin position="22"/>
        <end position="175"/>
    </location>
</feature>
<gene>
    <name evidence="4" type="ORF">DS909_16380</name>
</gene>
<dbReference type="Proteomes" id="UP000252706">
    <property type="component" value="Unassembled WGS sequence"/>
</dbReference>
<sequence length="175" mass="18235">MKIATLTAIAALLNAPTLALAGDDWNGFYAGLHFGASDADLTSGTAGLSDHSAVYGLQLGYNHSLADKWVIGAELSYGTAEYKGLGPSKDMDTTRLKLKAGYDLGPTLVYGILGYANIDLGNTNESGATYGIGVGYKATDSIIFSGELIRDSFDIKSTGVDADTTSLALGISYQF</sequence>
<accession>A0A366WS85</accession>
<dbReference type="InterPro" id="IPR027385">
    <property type="entry name" value="Beta-barrel_OMP"/>
</dbReference>
<dbReference type="RefSeq" id="WP_113824526.1">
    <property type="nucleotide sequence ID" value="NZ_QOCE01000038.1"/>
</dbReference>
<comment type="caution">
    <text evidence="4">The sequence shown here is derived from an EMBL/GenBank/DDBJ whole genome shotgun (WGS) entry which is preliminary data.</text>
</comment>
<feature type="signal peptide" evidence="2">
    <location>
        <begin position="1"/>
        <end position="21"/>
    </location>
</feature>
<evidence type="ECO:0000313" key="5">
    <source>
        <dbReference type="Proteomes" id="UP000252706"/>
    </source>
</evidence>
<reference evidence="4 5" key="1">
    <citation type="submission" date="2018-07" db="EMBL/GenBank/DDBJ databases">
        <title>Modular assembly of carbohydrate-degrading microbial communities in the ocean.</title>
        <authorList>
            <person name="Enke T.N."/>
            <person name="Datta M.S."/>
            <person name="Schwartzman J.A."/>
            <person name="Cermak N."/>
            <person name="Schmitz D.A."/>
            <person name="Barrere J."/>
            <person name="Cordero O.X."/>
        </authorList>
    </citation>
    <scope>NUCLEOTIDE SEQUENCE [LARGE SCALE GENOMIC DNA]</scope>
    <source>
        <strain evidence="4 5">C3M10</strain>
    </source>
</reference>